<name>A2ERA7_TRIV3</name>
<comment type="similarity">
    <text evidence="5">Belongs to the protein kinase superfamily.</text>
</comment>
<dbReference type="RefSeq" id="XP_001317006.1">
    <property type="nucleotide sequence ID" value="XM_001316971.1"/>
</dbReference>
<evidence type="ECO:0000313" key="8">
    <source>
        <dbReference type="Proteomes" id="UP000001542"/>
    </source>
</evidence>
<dbReference type="PRINTS" id="PR00109">
    <property type="entry name" value="TYRKINASE"/>
</dbReference>
<keyword evidence="8" id="KW-1185">Reference proteome</keyword>
<evidence type="ECO:0000256" key="4">
    <source>
        <dbReference type="PROSITE-ProRule" id="PRU10141"/>
    </source>
</evidence>
<dbReference type="FunCoup" id="A2ERA7">
    <property type="interactions" value="669"/>
</dbReference>
<dbReference type="SMART" id="SM00220">
    <property type="entry name" value="S_TKc"/>
    <property type="match status" value="1"/>
</dbReference>
<organism evidence="7 8">
    <name type="scientific">Trichomonas vaginalis (strain ATCC PRA-98 / G3)</name>
    <dbReference type="NCBI Taxonomy" id="412133"/>
    <lineage>
        <taxon>Eukaryota</taxon>
        <taxon>Metamonada</taxon>
        <taxon>Parabasalia</taxon>
        <taxon>Trichomonadida</taxon>
        <taxon>Trichomonadidae</taxon>
        <taxon>Trichomonas</taxon>
    </lineage>
</organism>
<keyword evidence="7" id="KW-0418">Kinase</keyword>
<feature type="domain" description="Protein kinase" evidence="6">
    <location>
        <begin position="24"/>
        <end position="275"/>
    </location>
</feature>
<dbReference type="FunFam" id="3.30.200.20:FF:000042">
    <property type="entry name" value="Aurora kinase A"/>
    <property type="match status" value="1"/>
</dbReference>
<sequence length="350" mass="40099">MEGAYMKCCIADEDVEVPIIFGKYKIIKIIGTGAFSIVALVTTLSNSQLYACKICSRKSLNENNLFYRFEREVRTLQTLNHPNIVRLYDVVYEDNLIYLIMEYCQHGELFQFIIDQQRVPEFLARNIFKQLLDAIAYIHSKSVAHRDIKPENILLDAENNAKIADFGLCHPITNKLLETPCGSPFYAPPEVIANEQYDGKASDVWSLGVVLFTMVTGSLPWRQANQTQLYLQIQNADFVIPGFVTPNCRDIIQRCMSHNPSERPMPMDLMMHPWFEEQNEMAQLFGSKPRLPVPPPADFNLAPQPRQRPIIIRLKQSFSAQAGNYHPVLPQNLQSVIRKVPRQSMAIKRN</sequence>
<evidence type="ECO:0000256" key="1">
    <source>
        <dbReference type="ARBA" id="ARBA00022527"/>
    </source>
</evidence>
<dbReference type="CDD" id="cd14003">
    <property type="entry name" value="STKc_AMPK-like"/>
    <property type="match status" value="1"/>
</dbReference>
<keyword evidence="1 5" id="KW-0723">Serine/threonine-protein kinase</keyword>
<dbReference type="STRING" id="5722.A2ERA7"/>
<dbReference type="VEuPathDB" id="TrichDB:TVAG_305320"/>
<dbReference type="GO" id="GO:0005524">
    <property type="term" value="F:ATP binding"/>
    <property type="evidence" value="ECO:0007669"/>
    <property type="project" value="UniProtKB-UniRule"/>
</dbReference>
<accession>A2ERA7</accession>
<dbReference type="InterPro" id="IPR008271">
    <property type="entry name" value="Ser/Thr_kinase_AS"/>
</dbReference>
<dbReference type="Proteomes" id="UP000001542">
    <property type="component" value="Unassembled WGS sequence"/>
</dbReference>
<evidence type="ECO:0000256" key="3">
    <source>
        <dbReference type="ARBA" id="ARBA00022840"/>
    </source>
</evidence>
<dbReference type="InterPro" id="IPR011009">
    <property type="entry name" value="Kinase-like_dom_sf"/>
</dbReference>
<dbReference type="KEGG" id="tva:4762647"/>
<feature type="binding site" evidence="4">
    <location>
        <position position="53"/>
    </location>
    <ligand>
        <name>ATP</name>
        <dbReference type="ChEBI" id="CHEBI:30616"/>
    </ligand>
</feature>
<reference evidence="7" key="1">
    <citation type="submission" date="2006-10" db="EMBL/GenBank/DDBJ databases">
        <authorList>
            <person name="Amadeo P."/>
            <person name="Zhao Q."/>
            <person name="Wortman J."/>
            <person name="Fraser-Liggett C."/>
            <person name="Carlton J."/>
        </authorList>
    </citation>
    <scope>NUCLEOTIDE SEQUENCE</scope>
    <source>
        <strain evidence="7">G3</strain>
    </source>
</reference>
<evidence type="ECO:0000256" key="5">
    <source>
        <dbReference type="RuleBase" id="RU000304"/>
    </source>
</evidence>
<dbReference type="PANTHER" id="PTHR24346">
    <property type="entry name" value="MAP/MICROTUBULE AFFINITY-REGULATING KINASE"/>
    <property type="match status" value="1"/>
</dbReference>
<protein>
    <submittedName>
        <fullName evidence="7">CAMK family protein kinase</fullName>
    </submittedName>
</protein>
<dbReference type="OrthoDB" id="942095at2759"/>
<dbReference type="Pfam" id="PF00069">
    <property type="entry name" value="Pkinase"/>
    <property type="match status" value="1"/>
</dbReference>
<dbReference type="PROSITE" id="PS00108">
    <property type="entry name" value="PROTEIN_KINASE_ST"/>
    <property type="match status" value="1"/>
</dbReference>
<dbReference type="FunFam" id="1.10.510.10:FF:000956">
    <property type="entry name" value="CAMK family protein kinase"/>
    <property type="match status" value="1"/>
</dbReference>
<evidence type="ECO:0000313" key="7">
    <source>
        <dbReference type="EMBL" id="EAY04783.1"/>
    </source>
</evidence>
<keyword evidence="7" id="KW-0808">Transferase</keyword>
<dbReference type="OMA" id="CHAMAIC"/>
<dbReference type="Gene3D" id="1.10.510.10">
    <property type="entry name" value="Transferase(Phosphotransferase) domain 1"/>
    <property type="match status" value="1"/>
</dbReference>
<dbReference type="PROSITE" id="PS00107">
    <property type="entry name" value="PROTEIN_KINASE_ATP"/>
    <property type="match status" value="1"/>
</dbReference>
<dbReference type="InParanoid" id="A2ERA7"/>
<gene>
    <name evidence="7" type="ORF">TVAG_305320</name>
</gene>
<dbReference type="InterPro" id="IPR000719">
    <property type="entry name" value="Prot_kinase_dom"/>
</dbReference>
<keyword evidence="2 4" id="KW-0547">Nucleotide-binding</keyword>
<dbReference type="SUPFAM" id="SSF56112">
    <property type="entry name" value="Protein kinase-like (PK-like)"/>
    <property type="match status" value="1"/>
</dbReference>
<dbReference type="PANTHER" id="PTHR24346:SF30">
    <property type="entry name" value="MATERNAL EMBRYONIC LEUCINE ZIPPER KINASE"/>
    <property type="match status" value="1"/>
</dbReference>
<dbReference type="eggNOG" id="KOG0586">
    <property type="taxonomic scope" value="Eukaryota"/>
</dbReference>
<evidence type="ECO:0000259" key="6">
    <source>
        <dbReference type="PROSITE" id="PS50011"/>
    </source>
</evidence>
<keyword evidence="3 4" id="KW-0067">ATP-binding</keyword>
<dbReference type="EMBL" id="DS113465">
    <property type="protein sequence ID" value="EAY04783.1"/>
    <property type="molecule type" value="Genomic_DNA"/>
</dbReference>
<dbReference type="PROSITE" id="PS50011">
    <property type="entry name" value="PROTEIN_KINASE_DOM"/>
    <property type="match status" value="1"/>
</dbReference>
<dbReference type="InterPro" id="IPR017441">
    <property type="entry name" value="Protein_kinase_ATP_BS"/>
</dbReference>
<evidence type="ECO:0000256" key="2">
    <source>
        <dbReference type="ARBA" id="ARBA00022741"/>
    </source>
</evidence>
<proteinExistence type="inferred from homology"/>
<dbReference type="AlphaFoldDB" id="A2ERA7"/>
<dbReference type="SMR" id="A2ERA7"/>
<dbReference type="VEuPathDB" id="TrichDB:TVAGG3_1003790"/>
<reference evidence="7" key="2">
    <citation type="journal article" date="2007" name="Science">
        <title>Draft genome sequence of the sexually transmitted pathogen Trichomonas vaginalis.</title>
        <authorList>
            <person name="Carlton J.M."/>
            <person name="Hirt R.P."/>
            <person name="Silva J.C."/>
            <person name="Delcher A.L."/>
            <person name="Schatz M."/>
            <person name="Zhao Q."/>
            <person name="Wortman J.R."/>
            <person name="Bidwell S.L."/>
            <person name="Alsmark U.C.M."/>
            <person name="Besteiro S."/>
            <person name="Sicheritz-Ponten T."/>
            <person name="Noel C.J."/>
            <person name="Dacks J.B."/>
            <person name="Foster P.G."/>
            <person name="Simillion C."/>
            <person name="Van de Peer Y."/>
            <person name="Miranda-Saavedra D."/>
            <person name="Barton G.J."/>
            <person name="Westrop G.D."/>
            <person name="Mueller S."/>
            <person name="Dessi D."/>
            <person name="Fiori P.L."/>
            <person name="Ren Q."/>
            <person name="Paulsen I."/>
            <person name="Zhang H."/>
            <person name="Bastida-Corcuera F.D."/>
            <person name="Simoes-Barbosa A."/>
            <person name="Brown M.T."/>
            <person name="Hayes R.D."/>
            <person name="Mukherjee M."/>
            <person name="Okumura C.Y."/>
            <person name="Schneider R."/>
            <person name="Smith A.J."/>
            <person name="Vanacova S."/>
            <person name="Villalvazo M."/>
            <person name="Haas B.J."/>
            <person name="Pertea M."/>
            <person name="Feldblyum T.V."/>
            <person name="Utterback T.R."/>
            <person name="Shu C.L."/>
            <person name="Osoegawa K."/>
            <person name="de Jong P.J."/>
            <person name="Hrdy I."/>
            <person name="Horvathova L."/>
            <person name="Zubacova Z."/>
            <person name="Dolezal P."/>
            <person name="Malik S.B."/>
            <person name="Logsdon J.M. Jr."/>
            <person name="Henze K."/>
            <person name="Gupta A."/>
            <person name="Wang C.C."/>
            <person name="Dunne R.L."/>
            <person name="Upcroft J.A."/>
            <person name="Upcroft P."/>
            <person name="White O."/>
            <person name="Salzberg S.L."/>
            <person name="Tang P."/>
            <person name="Chiu C.-H."/>
            <person name="Lee Y.-S."/>
            <person name="Embley T.M."/>
            <person name="Coombs G.H."/>
            <person name="Mottram J.C."/>
            <person name="Tachezy J."/>
            <person name="Fraser-Liggett C.M."/>
            <person name="Johnson P.J."/>
        </authorList>
    </citation>
    <scope>NUCLEOTIDE SEQUENCE [LARGE SCALE GENOMIC DNA]</scope>
    <source>
        <strain evidence="7">G3</strain>
    </source>
</reference>
<dbReference type="InterPro" id="IPR001245">
    <property type="entry name" value="Ser-Thr/Tyr_kinase_cat_dom"/>
</dbReference>
<dbReference type="GO" id="GO:0004674">
    <property type="term" value="F:protein serine/threonine kinase activity"/>
    <property type="evidence" value="ECO:0000318"/>
    <property type="project" value="GO_Central"/>
</dbReference>